<gene>
    <name evidence="2" type="ORF">NliqN6_2082</name>
</gene>
<feature type="region of interest" description="Disordered" evidence="1">
    <location>
        <begin position="1"/>
        <end position="20"/>
    </location>
</feature>
<name>A0A8H3TS83_9TREE</name>
<reference evidence="2" key="1">
    <citation type="submission" date="2020-07" db="EMBL/GenBank/DDBJ databases">
        <title>Draft Genome Sequence of a Deep-Sea Yeast, Naganishia (Cryptococcus) liquefaciens strain N6.</title>
        <authorList>
            <person name="Han Y.W."/>
            <person name="Kajitani R."/>
            <person name="Morimoto H."/>
            <person name="Parhat M."/>
            <person name="Tsubouchi H."/>
            <person name="Bakenova O."/>
            <person name="Ogata M."/>
            <person name="Argunhan B."/>
            <person name="Aoki R."/>
            <person name="Kajiwara S."/>
            <person name="Itoh T."/>
            <person name="Iwasaki H."/>
        </authorList>
    </citation>
    <scope>NUCLEOTIDE SEQUENCE</scope>
    <source>
        <strain evidence="2">N6</strain>
    </source>
</reference>
<dbReference type="EMBL" id="BLZA01000013">
    <property type="protein sequence ID" value="GHJ85680.1"/>
    <property type="molecule type" value="Genomic_DNA"/>
</dbReference>
<keyword evidence="3" id="KW-1185">Reference proteome</keyword>
<evidence type="ECO:0000256" key="1">
    <source>
        <dbReference type="SAM" id="MobiDB-lite"/>
    </source>
</evidence>
<protein>
    <submittedName>
        <fullName evidence="2">Uncharacterized protein</fullName>
    </submittedName>
</protein>
<organism evidence="2 3">
    <name type="scientific">Naganishia liquefaciens</name>
    <dbReference type="NCBI Taxonomy" id="104408"/>
    <lineage>
        <taxon>Eukaryota</taxon>
        <taxon>Fungi</taxon>
        <taxon>Dikarya</taxon>
        <taxon>Basidiomycota</taxon>
        <taxon>Agaricomycotina</taxon>
        <taxon>Tremellomycetes</taxon>
        <taxon>Filobasidiales</taxon>
        <taxon>Filobasidiaceae</taxon>
        <taxon>Naganishia</taxon>
    </lineage>
</organism>
<dbReference type="Proteomes" id="UP000620104">
    <property type="component" value="Unassembled WGS sequence"/>
</dbReference>
<feature type="region of interest" description="Disordered" evidence="1">
    <location>
        <begin position="94"/>
        <end position="147"/>
    </location>
</feature>
<dbReference type="OrthoDB" id="2588411at2759"/>
<feature type="compositionally biased region" description="Polar residues" evidence="1">
    <location>
        <begin position="1"/>
        <end position="13"/>
    </location>
</feature>
<accession>A0A8H3TS83</accession>
<dbReference type="AlphaFoldDB" id="A0A8H3TS83"/>
<sequence>MMRTSNQRVQGMRSTKAKPKPISAMTYEELQQALQRNLAVLSNSSLFASSSSQPFRADSLATRLTQMNNNIRIRIKEIEDSAIGSMADELQATQITDESKGLPTNGPRRPSANPQGVSATIIRHGQTIPGDSPADKSFNGHDMSTSLNSGKRRAEEMLHQRHGKVEADGKAKVLHVSAEESLSLQKLPTKQSFENTPHFAARPETQPIGTASEAVDDPMNGRVKGNNVVMSYAVKEPFDELSAITQAAKMKAFISYVPWDSDSDSDSDDELENAILYGDLDAIARARERAEVLEEADSASEAGSIASGMDMSGIIAVDVDKMREKELGFPTAT</sequence>
<evidence type="ECO:0000313" key="2">
    <source>
        <dbReference type="EMBL" id="GHJ85680.1"/>
    </source>
</evidence>
<proteinExistence type="predicted"/>
<comment type="caution">
    <text evidence="2">The sequence shown here is derived from an EMBL/GenBank/DDBJ whole genome shotgun (WGS) entry which is preliminary data.</text>
</comment>
<evidence type="ECO:0000313" key="3">
    <source>
        <dbReference type="Proteomes" id="UP000620104"/>
    </source>
</evidence>